<evidence type="ECO:0000256" key="6">
    <source>
        <dbReference type="SAM" id="Coils"/>
    </source>
</evidence>
<dbReference type="Proteomes" id="UP000800200">
    <property type="component" value="Unassembled WGS sequence"/>
</dbReference>
<proteinExistence type="inferred from homology"/>
<keyword evidence="5 8" id="KW-0472">Membrane</keyword>
<evidence type="ECO:0000256" key="1">
    <source>
        <dbReference type="ARBA" id="ARBA00004141"/>
    </source>
</evidence>
<reference evidence="9" key="1">
    <citation type="journal article" date="2020" name="Stud. Mycol.">
        <title>101 Dothideomycetes genomes: a test case for predicting lifestyles and emergence of pathogens.</title>
        <authorList>
            <person name="Haridas S."/>
            <person name="Albert R."/>
            <person name="Binder M."/>
            <person name="Bloem J."/>
            <person name="Labutti K."/>
            <person name="Salamov A."/>
            <person name="Andreopoulos B."/>
            <person name="Baker S."/>
            <person name="Barry K."/>
            <person name="Bills G."/>
            <person name="Bluhm B."/>
            <person name="Cannon C."/>
            <person name="Castanera R."/>
            <person name="Culley D."/>
            <person name="Daum C."/>
            <person name="Ezra D."/>
            <person name="Gonzalez J."/>
            <person name="Henrissat B."/>
            <person name="Kuo A."/>
            <person name="Liang C."/>
            <person name="Lipzen A."/>
            <person name="Lutzoni F."/>
            <person name="Magnuson J."/>
            <person name="Mondo S."/>
            <person name="Nolan M."/>
            <person name="Ohm R."/>
            <person name="Pangilinan J."/>
            <person name="Park H.-J."/>
            <person name="Ramirez L."/>
            <person name="Alfaro M."/>
            <person name="Sun H."/>
            <person name="Tritt A."/>
            <person name="Yoshinaga Y."/>
            <person name="Zwiers L.-H."/>
            <person name="Turgeon B."/>
            <person name="Goodwin S."/>
            <person name="Spatafora J."/>
            <person name="Crous P."/>
            <person name="Grigoriev I."/>
        </authorList>
    </citation>
    <scope>NUCLEOTIDE SEQUENCE</scope>
    <source>
        <strain evidence="9">CBS 207.26</strain>
    </source>
</reference>
<dbReference type="OrthoDB" id="203099at2759"/>
<dbReference type="Pfam" id="PF04791">
    <property type="entry name" value="LMBR1"/>
    <property type="match status" value="1"/>
</dbReference>
<feature type="region of interest" description="Disordered" evidence="7">
    <location>
        <begin position="624"/>
        <end position="672"/>
    </location>
</feature>
<dbReference type="InterPro" id="IPR006876">
    <property type="entry name" value="LMBR1-like_membr_prot"/>
</dbReference>
<organism evidence="9 10">
    <name type="scientific">Zopfia rhizophila CBS 207.26</name>
    <dbReference type="NCBI Taxonomy" id="1314779"/>
    <lineage>
        <taxon>Eukaryota</taxon>
        <taxon>Fungi</taxon>
        <taxon>Dikarya</taxon>
        <taxon>Ascomycota</taxon>
        <taxon>Pezizomycotina</taxon>
        <taxon>Dothideomycetes</taxon>
        <taxon>Dothideomycetes incertae sedis</taxon>
        <taxon>Zopfiaceae</taxon>
        <taxon>Zopfia</taxon>
    </lineage>
</organism>
<evidence type="ECO:0000313" key="10">
    <source>
        <dbReference type="Proteomes" id="UP000800200"/>
    </source>
</evidence>
<feature type="transmembrane region" description="Helical" evidence="8">
    <location>
        <begin position="89"/>
        <end position="109"/>
    </location>
</feature>
<feature type="coiled-coil region" evidence="6">
    <location>
        <begin position="211"/>
        <end position="238"/>
    </location>
</feature>
<gene>
    <name evidence="9" type="ORF">K469DRAFT_711077</name>
</gene>
<dbReference type="InterPro" id="IPR051584">
    <property type="entry name" value="GPCR-associated_LMBR1"/>
</dbReference>
<evidence type="ECO:0000256" key="8">
    <source>
        <dbReference type="SAM" id="Phobius"/>
    </source>
</evidence>
<evidence type="ECO:0000256" key="4">
    <source>
        <dbReference type="ARBA" id="ARBA00022989"/>
    </source>
</evidence>
<evidence type="ECO:0000256" key="5">
    <source>
        <dbReference type="ARBA" id="ARBA00023136"/>
    </source>
</evidence>
<keyword evidence="4 8" id="KW-1133">Transmembrane helix</keyword>
<accession>A0A6A6DU54</accession>
<keyword evidence="3 8" id="KW-0812">Transmembrane</keyword>
<feature type="transmembrane region" description="Helical" evidence="8">
    <location>
        <begin position="130"/>
        <end position="147"/>
    </location>
</feature>
<keyword evidence="10" id="KW-1185">Reference proteome</keyword>
<feature type="transmembrane region" description="Helical" evidence="8">
    <location>
        <begin position="446"/>
        <end position="465"/>
    </location>
</feature>
<dbReference type="PANTHER" id="PTHR21355:SF0">
    <property type="entry name" value="G-PROTEIN COUPLED RECEPTOR-ASSOCIATED PROTEIN LMBRD2"/>
    <property type="match status" value="1"/>
</dbReference>
<feature type="transmembrane region" description="Helical" evidence="8">
    <location>
        <begin position="495"/>
        <end position="515"/>
    </location>
</feature>
<feature type="compositionally biased region" description="Basic and acidic residues" evidence="7">
    <location>
        <begin position="568"/>
        <end position="598"/>
    </location>
</feature>
<comment type="similarity">
    <text evidence="2">Belongs to the LIMR family.</text>
</comment>
<feature type="transmembrane region" description="Helical" evidence="8">
    <location>
        <begin position="6"/>
        <end position="27"/>
    </location>
</feature>
<comment type="subcellular location">
    <subcellularLocation>
        <location evidence="1">Membrane</location>
        <topology evidence="1">Multi-pass membrane protein</topology>
    </subcellularLocation>
</comment>
<sequence>MTSSHVGSTAFFALSLLTIYFLVLLLLRYYLPLRTTPAYVLVPVFLAIALPASIVLLVPIDLASSAGTDTESSRGIWLSDRVVYKSWRVTYWLTFALTWIILPLLGEYCDSGYREPKDRLMYSLRSNGHYQLMMLGSGIVGAVYFFLQNGWNVKSFKGLVMDLAYTWGLVLAIYLMGHGLVAFPRSLYRYASISGRLRRLQSQAPKVHDKLTEALDKLDQYENQVLQLKQRKNGTVRDFQEWIEELVEMSSLLESRTSATARARSTTVPPVITERYLADLTRKLKRARHAKMRFSDEWDRLVRKAVNTQAILDSKASRRLEFKNSQFQTLDTFFSRFTVLTPYTRYQLHMHIIPALYYFTSFICALASISIIWSEIAKPLDPKLSLIGLTVVHLPPSSRGQFGFARQLIAAAWLCYMCICAFFSLTEVKIWGNRALVKRNTYQESATWYGVQVAKLTVPLAYNFITFVPPVIYKESSFHKFLGQLIALTPLSDGFSAFFPIFILLPVCASLFGLYGRIKNVCGFGDLLEDEVDDEGNAFGAGSWREGRVLIERERNGANGNVLGLAARRSEQTYRDDPTAESSEPRRERRQERRRPQSEDEEDGGGFFSDFADRVRNTFDTMEFTRPKWMGGDDEMGGARRGGHGNGNGGAERGDGWTRLFGGRPDEGRVRL</sequence>
<evidence type="ECO:0000256" key="2">
    <source>
        <dbReference type="ARBA" id="ARBA00010487"/>
    </source>
</evidence>
<keyword evidence="6" id="KW-0175">Coiled coil</keyword>
<dbReference type="EMBL" id="ML994644">
    <property type="protein sequence ID" value="KAF2183124.1"/>
    <property type="molecule type" value="Genomic_DNA"/>
</dbReference>
<dbReference type="AlphaFoldDB" id="A0A6A6DU54"/>
<dbReference type="GO" id="GO:0016020">
    <property type="term" value="C:membrane"/>
    <property type="evidence" value="ECO:0007669"/>
    <property type="project" value="UniProtKB-SubCell"/>
</dbReference>
<feature type="region of interest" description="Disordered" evidence="7">
    <location>
        <begin position="562"/>
        <end position="612"/>
    </location>
</feature>
<feature type="transmembrane region" description="Helical" evidence="8">
    <location>
        <begin position="39"/>
        <end position="60"/>
    </location>
</feature>
<feature type="transmembrane region" description="Helical" evidence="8">
    <location>
        <begin position="404"/>
        <end position="425"/>
    </location>
</feature>
<name>A0A6A6DU54_9PEZI</name>
<dbReference type="PANTHER" id="PTHR21355">
    <property type="entry name" value="G-PROTEIN COUPLED RECEPTOR-ASSOCIATED PROTEIN LMBRD2"/>
    <property type="match status" value="1"/>
</dbReference>
<feature type="transmembrane region" description="Helical" evidence="8">
    <location>
        <begin position="355"/>
        <end position="373"/>
    </location>
</feature>
<evidence type="ECO:0000256" key="7">
    <source>
        <dbReference type="SAM" id="MobiDB-lite"/>
    </source>
</evidence>
<evidence type="ECO:0000256" key="3">
    <source>
        <dbReference type="ARBA" id="ARBA00022692"/>
    </source>
</evidence>
<protein>
    <submittedName>
        <fullName evidence="9">Uncharacterized protein</fullName>
    </submittedName>
</protein>
<feature type="transmembrane region" description="Helical" evidence="8">
    <location>
        <begin position="167"/>
        <end position="188"/>
    </location>
</feature>
<evidence type="ECO:0000313" key="9">
    <source>
        <dbReference type="EMBL" id="KAF2183124.1"/>
    </source>
</evidence>